<dbReference type="Proteomes" id="UP000663970">
    <property type="component" value="Unassembled WGS sequence"/>
</dbReference>
<dbReference type="Pfam" id="PF09388">
    <property type="entry name" value="SpoOE-like"/>
    <property type="match status" value="1"/>
</dbReference>
<proteinExistence type="predicted"/>
<dbReference type="InterPro" id="IPR036638">
    <property type="entry name" value="HLH_DNA-bd_sf"/>
</dbReference>
<organism evidence="1 2">
    <name type="scientific">Halobacillus kuroshimensis</name>
    <dbReference type="NCBI Taxonomy" id="302481"/>
    <lineage>
        <taxon>Bacteria</taxon>
        <taxon>Bacillati</taxon>
        <taxon>Bacillota</taxon>
        <taxon>Bacilli</taxon>
        <taxon>Bacillales</taxon>
        <taxon>Bacillaceae</taxon>
        <taxon>Halobacillus</taxon>
    </lineage>
</organism>
<sequence>MLNTTFLSNLNEKIEGVRAKMYEAYEDGRSYEELLKISQELDDLLNRLEQITK</sequence>
<comment type="caution">
    <text evidence="1">The sequence shown here is derived from an EMBL/GenBank/DDBJ whole genome shotgun (WGS) entry which is preliminary data.</text>
</comment>
<dbReference type="SUPFAM" id="SSF140500">
    <property type="entry name" value="BAS1536-like"/>
    <property type="match status" value="1"/>
</dbReference>
<name>A0ABS3DR71_9BACI</name>
<reference evidence="1 2" key="1">
    <citation type="submission" date="2020-12" db="EMBL/GenBank/DDBJ databases">
        <title>Oil enriched cultivation method for isolating marine PHA-producing bacteria.</title>
        <authorList>
            <person name="Zheng W."/>
            <person name="Yu S."/>
            <person name="Huang Y."/>
        </authorList>
    </citation>
    <scope>NUCLEOTIDE SEQUENCE [LARGE SCALE GENOMIC DNA]</scope>
    <source>
        <strain evidence="1 2">SY-2-6</strain>
    </source>
</reference>
<dbReference type="InterPro" id="IPR037208">
    <property type="entry name" value="Spo0E-like_sf"/>
</dbReference>
<gene>
    <name evidence="1" type="ORF">JF544_01190</name>
</gene>
<accession>A0ABS3DR71</accession>
<evidence type="ECO:0000313" key="2">
    <source>
        <dbReference type="Proteomes" id="UP000663970"/>
    </source>
</evidence>
<dbReference type="Gene3D" id="4.10.280.10">
    <property type="entry name" value="Helix-loop-helix DNA-binding domain"/>
    <property type="match status" value="1"/>
</dbReference>
<protein>
    <submittedName>
        <fullName evidence="1">Aspartyl-phosphate phosphatase Spo0E family protein</fullName>
    </submittedName>
</protein>
<dbReference type="InterPro" id="IPR018540">
    <property type="entry name" value="Spo0E-like"/>
</dbReference>
<evidence type="ECO:0000313" key="1">
    <source>
        <dbReference type="EMBL" id="MBN8233835.1"/>
    </source>
</evidence>
<dbReference type="EMBL" id="JAEKJY010000001">
    <property type="protein sequence ID" value="MBN8233835.1"/>
    <property type="molecule type" value="Genomic_DNA"/>
</dbReference>
<keyword evidence="2" id="KW-1185">Reference proteome</keyword>